<reference evidence="2" key="1">
    <citation type="journal article" date="2014" name="Genome Announc.">
        <title>Draft genome sequence of the plant-pathogenic soil fungus Rhizoctonia solani anastomosis group 3 strain Rhs1AP.</title>
        <authorList>
            <person name="Cubeta M.A."/>
            <person name="Thomas E."/>
            <person name="Dean R.A."/>
            <person name="Jabaji S."/>
            <person name="Neate S.M."/>
            <person name="Tavantzis S."/>
            <person name="Toda T."/>
            <person name="Vilgalys R."/>
            <person name="Bharathan N."/>
            <person name="Fedorova-Abrams N."/>
            <person name="Pakala S.B."/>
            <person name="Pakala S.M."/>
            <person name="Zafar N."/>
            <person name="Joardar V."/>
            <person name="Losada L."/>
            <person name="Nierman W.C."/>
        </authorList>
    </citation>
    <scope>NUCLEOTIDE SEQUENCE [LARGE SCALE GENOMIC DNA]</scope>
    <source>
        <strain evidence="2">AG-3</strain>
    </source>
</reference>
<dbReference type="OrthoDB" id="3263756at2759"/>
<organism evidence="1 2">
    <name type="scientific">Rhizoctonia solani AG-3 Rhs1AP</name>
    <dbReference type="NCBI Taxonomy" id="1086054"/>
    <lineage>
        <taxon>Eukaryota</taxon>
        <taxon>Fungi</taxon>
        <taxon>Dikarya</taxon>
        <taxon>Basidiomycota</taxon>
        <taxon>Agaricomycotina</taxon>
        <taxon>Agaricomycetes</taxon>
        <taxon>Cantharellales</taxon>
        <taxon>Ceratobasidiaceae</taxon>
        <taxon>Rhizoctonia</taxon>
    </lineage>
</organism>
<dbReference type="EMBL" id="JATN01000319">
    <property type="protein sequence ID" value="EUC61411.1"/>
    <property type="molecule type" value="Genomic_DNA"/>
</dbReference>
<dbReference type="Proteomes" id="UP000030108">
    <property type="component" value="Unassembled WGS sequence"/>
</dbReference>
<sequence length="53" mass="6095">MHILTWAEYSAGKFPDKCTLVRYLLTQMEEEAGDWAYPYLGELSNPRVTNATI</sequence>
<dbReference type="AlphaFoldDB" id="X8JDP2"/>
<protein>
    <submittedName>
        <fullName evidence="1">Uncharacterized protein</fullName>
    </submittedName>
</protein>
<evidence type="ECO:0000313" key="1">
    <source>
        <dbReference type="EMBL" id="EUC61411.1"/>
    </source>
</evidence>
<name>X8JDP2_9AGAM</name>
<gene>
    <name evidence="1" type="ORF">RSOL_393770</name>
</gene>
<accession>X8JDP2</accession>
<evidence type="ECO:0000313" key="2">
    <source>
        <dbReference type="Proteomes" id="UP000030108"/>
    </source>
</evidence>
<proteinExistence type="predicted"/>
<comment type="caution">
    <text evidence="1">The sequence shown here is derived from an EMBL/GenBank/DDBJ whole genome shotgun (WGS) entry which is preliminary data.</text>
</comment>